<dbReference type="EMBL" id="VSRR010013548">
    <property type="protein sequence ID" value="MPC55921.1"/>
    <property type="molecule type" value="Genomic_DNA"/>
</dbReference>
<evidence type="ECO:0000313" key="2">
    <source>
        <dbReference type="Proteomes" id="UP000324222"/>
    </source>
</evidence>
<sequence length="119" mass="13903">MQRINWLLEKTCTQDEPFSNNEELPLCYQMKGSQRFGLLRNLILNGVRGVSQLLLDDTHSRKSSSNSSLCYSAWDLHATGRQFLEFRVGIRKQNMTPLPSSVEHWTKLVEEREEGMEEW</sequence>
<protein>
    <submittedName>
        <fullName evidence="1">Uncharacterized protein</fullName>
    </submittedName>
</protein>
<organism evidence="1 2">
    <name type="scientific">Portunus trituberculatus</name>
    <name type="common">Swimming crab</name>
    <name type="synonym">Neptunus trituberculatus</name>
    <dbReference type="NCBI Taxonomy" id="210409"/>
    <lineage>
        <taxon>Eukaryota</taxon>
        <taxon>Metazoa</taxon>
        <taxon>Ecdysozoa</taxon>
        <taxon>Arthropoda</taxon>
        <taxon>Crustacea</taxon>
        <taxon>Multicrustacea</taxon>
        <taxon>Malacostraca</taxon>
        <taxon>Eumalacostraca</taxon>
        <taxon>Eucarida</taxon>
        <taxon>Decapoda</taxon>
        <taxon>Pleocyemata</taxon>
        <taxon>Brachyura</taxon>
        <taxon>Eubrachyura</taxon>
        <taxon>Portunoidea</taxon>
        <taxon>Portunidae</taxon>
        <taxon>Portuninae</taxon>
        <taxon>Portunus</taxon>
    </lineage>
</organism>
<keyword evidence="2" id="KW-1185">Reference proteome</keyword>
<dbReference type="AlphaFoldDB" id="A0A5B7G7I5"/>
<accession>A0A5B7G7I5</accession>
<comment type="caution">
    <text evidence="1">The sequence shown here is derived from an EMBL/GenBank/DDBJ whole genome shotgun (WGS) entry which is preliminary data.</text>
</comment>
<proteinExistence type="predicted"/>
<evidence type="ECO:0000313" key="1">
    <source>
        <dbReference type="EMBL" id="MPC55921.1"/>
    </source>
</evidence>
<gene>
    <name evidence="1" type="ORF">E2C01_049866</name>
</gene>
<dbReference type="Proteomes" id="UP000324222">
    <property type="component" value="Unassembled WGS sequence"/>
</dbReference>
<reference evidence="1 2" key="1">
    <citation type="submission" date="2019-05" db="EMBL/GenBank/DDBJ databases">
        <title>Another draft genome of Portunus trituberculatus and its Hox gene families provides insights of decapod evolution.</title>
        <authorList>
            <person name="Jeong J.-H."/>
            <person name="Song I."/>
            <person name="Kim S."/>
            <person name="Choi T."/>
            <person name="Kim D."/>
            <person name="Ryu S."/>
            <person name="Kim W."/>
        </authorList>
    </citation>
    <scope>NUCLEOTIDE SEQUENCE [LARGE SCALE GENOMIC DNA]</scope>
    <source>
        <tissue evidence="1">Muscle</tissue>
    </source>
</reference>
<name>A0A5B7G7I5_PORTR</name>